<dbReference type="InterPro" id="IPR014758">
    <property type="entry name" value="Met-tRNA_synth"/>
</dbReference>
<dbReference type="GO" id="GO:0005524">
    <property type="term" value="F:ATP binding"/>
    <property type="evidence" value="ECO:0007669"/>
    <property type="project" value="UniProtKB-UniRule"/>
</dbReference>
<evidence type="ECO:0000259" key="11">
    <source>
        <dbReference type="Pfam" id="PF09334"/>
    </source>
</evidence>
<evidence type="ECO:0000313" key="12">
    <source>
        <dbReference type="EMBL" id="AXA35854.1"/>
    </source>
</evidence>
<dbReference type="InterPro" id="IPR014729">
    <property type="entry name" value="Rossmann-like_a/b/a_fold"/>
</dbReference>
<dbReference type="EMBL" id="CP030759">
    <property type="protein sequence ID" value="AXA35854.1"/>
    <property type="molecule type" value="Genomic_DNA"/>
</dbReference>
<dbReference type="Proteomes" id="UP000262583">
    <property type="component" value="Chromosome"/>
</dbReference>
<dbReference type="PRINTS" id="PR01041">
    <property type="entry name" value="TRNASYNTHMET"/>
</dbReference>
<dbReference type="CDD" id="cd00814">
    <property type="entry name" value="MetRS_core"/>
    <property type="match status" value="1"/>
</dbReference>
<keyword evidence="8 9" id="KW-0030">Aminoacyl-tRNA synthetase</keyword>
<dbReference type="NCBIfam" id="TIGR00398">
    <property type="entry name" value="metG"/>
    <property type="match status" value="1"/>
</dbReference>
<dbReference type="Pfam" id="PF09334">
    <property type="entry name" value="tRNA-synt_1g"/>
    <property type="match status" value="1"/>
</dbReference>
<dbReference type="InterPro" id="IPR009080">
    <property type="entry name" value="tRNAsynth_Ia_anticodon-bd"/>
</dbReference>
<dbReference type="CDD" id="cd07957">
    <property type="entry name" value="Anticodon_Ia_Met"/>
    <property type="match status" value="1"/>
</dbReference>
<evidence type="ECO:0000256" key="4">
    <source>
        <dbReference type="ARBA" id="ARBA00022598"/>
    </source>
</evidence>
<dbReference type="FunFam" id="2.170.220.10:FF:000002">
    <property type="entry name" value="Methionine--tRNA ligase"/>
    <property type="match status" value="1"/>
</dbReference>
<evidence type="ECO:0000256" key="1">
    <source>
        <dbReference type="ARBA" id="ARBA00003314"/>
    </source>
</evidence>
<dbReference type="PANTHER" id="PTHR43326">
    <property type="entry name" value="METHIONYL-TRNA SYNTHETASE"/>
    <property type="match status" value="1"/>
</dbReference>
<keyword evidence="5 9" id="KW-0547">Nucleotide-binding</keyword>
<dbReference type="InterPro" id="IPR001412">
    <property type="entry name" value="aa-tRNA-synth_I_CS"/>
</dbReference>
<evidence type="ECO:0000256" key="7">
    <source>
        <dbReference type="ARBA" id="ARBA00022917"/>
    </source>
</evidence>
<keyword evidence="6 9" id="KW-0067">ATP-binding</keyword>
<dbReference type="Gene3D" id="2.170.220.10">
    <property type="match status" value="1"/>
</dbReference>
<gene>
    <name evidence="9" type="primary">metG</name>
    <name evidence="12" type="ORF">BRCON_1077</name>
</gene>
<reference evidence="12 13" key="1">
    <citation type="submission" date="2018-05" db="EMBL/GenBank/DDBJ databases">
        <title>A metagenomic window into the 2 km-deep terrestrial subsurface aquifer revealed taxonomically and functionally diverse microbial community comprising novel uncultured bacterial lineages.</title>
        <authorList>
            <person name="Kadnikov V.V."/>
            <person name="Mardanov A.V."/>
            <person name="Beletsky A.V."/>
            <person name="Banks D."/>
            <person name="Pimenov N.V."/>
            <person name="Frank Y.A."/>
            <person name="Karnachuk O.V."/>
            <person name="Ravin N.V."/>
        </authorList>
    </citation>
    <scope>NUCLEOTIDE SEQUENCE [LARGE SCALE GENOMIC DNA]</scope>
    <source>
        <strain evidence="12">BY</strain>
    </source>
</reference>
<dbReference type="GO" id="GO:0004825">
    <property type="term" value="F:methionine-tRNA ligase activity"/>
    <property type="evidence" value="ECO:0007669"/>
    <property type="project" value="UniProtKB-UniRule"/>
</dbReference>
<protein>
    <recommendedName>
        <fullName evidence="9">Methionine--tRNA ligase</fullName>
        <ecNumber evidence="9">6.1.1.10</ecNumber>
    </recommendedName>
    <alternativeName>
        <fullName evidence="9">Methionyl-tRNA synthetase</fullName>
        <shortName evidence="9">MetRS</shortName>
    </alternativeName>
</protein>
<name>A0A2Z4Y3Z3_SUMC1</name>
<evidence type="ECO:0000256" key="10">
    <source>
        <dbReference type="RuleBase" id="RU363039"/>
    </source>
</evidence>
<comment type="subunit">
    <text evidence="9">Monomer.</text>
</comment>
<dbReference type="GO" id="GO:0005737">
    <property type="term" value="C:cytoplasm"/>
    <property type="evidence" value="ECO:0007669"/>
    <property type="project" value="UniProtKB-SubCell"/>
</dbReference>
<dbReference type="InterPro" id="IPR041872">
    <property type="entry name" value="Anticodon_Met"/>
</dbReference>
<evidence type="ECO:0000256" key="9">
    <source>
        <dbReference type="HAMAP-Rule" id="MF_01228"/>
    </source>
</evidence>
<dbReference type="HAMAP" id="MF_01228">
    <property type="entry name" value="Met_tRNA_synth_type2"/>
    <property type="match status" value="1"/>
</dbReference>
<dbReference type="KEGG" id="schv:BRCON_1077"/>
<dbReference type="AlphaFoldDB" id="A0A2Z4Y3Z3"/>
<dbReference type="SUPFAM" id="SSF47323">
    <property type="entry name" value="Anticodon-binding domain of a subclass of class I aminoacyl-tRNA synthetases"/>
    <property type="match status" value="1"/>
</dbReference>
<comment type="similarity">
    <text evidence="10">Belongs to the class-I aminoacyl-tRNA synthetase family.</text>
</comment>
<comment type="function">
    <text evidence="1 9">Is required not only for elongation of protein synthesis but also for the initiation of all mRNA translation through initiator tRNA(fMet) aminoacylation.</text>
</comment>
<feature type="domain" description="Methionyl/Leucyl tRNA synthetase" evidence="11">
    <location>
        <begin position="7"/>
        <end position="368"/>
    </location>
</feature>
<dbReference type="NCBIfam" id="NF008900">
    <property type="entry name" value="PRK12267.1"/>
    <property type="match status" value="1"/>
</dbReference>
<evidence type="ECO:0000256" key="2">
    <source>
        <dbReference type="ARBA" id="ARBA00004496"/>
    </source>
</evidence>
<comment type="caution">
    <text evidence="9">Lacks conserved residue(s) required for the propagation of feature annotation.</text>
</comment>
<dbReference type="InterPro" id="IPR015413">
    <property type="entry name" value="Methionyl/Leucyl_tRNA_Synth"/>
</dbReference>
<dbReference type="EC" id="6.1.1.10" evidence="9"/>
<evidence type="ECO:0000256" key="3">
    <source>
        <dbReference type="ARBA" id="ARBA00022490"/>
    </source>
</evidence>
<accession>A0A2Z4Y3Z3</accession>
<proteinExistence type="inferred from homology"/>
<dbReference type="Gene3D" id="1.10.730.10">
    <property type="entry name" value="Isoleucyl-tRNA Synthetase, Domain 1"/>
    <property type="match status" value="1"/>
</dbReference>
<keyword evidence="7 9" id="KW-0648">Protein biosynthesis</keyword>
<feature type="binding site" evidence="9">
    <location>
        <position position="150"/>
    </location>
    <ligand>
        <name>Zn(2+)</name>
        <dbReference type="ChEBI" id="CHEBI:29105"/>
    </ligand>
</feature>
<comment type="catalytic activity">
    <reaction evidence="9">
        <text>tRNA(Met) + L-methionine + ATP = L-methionyl-tRNA(Met) + AMP + diphosphate</text>
        <dbReference type="Rhea" id="RHEA:13481"/>
        <dbReference type="Rhea" id="RHEA-COMP:9667"/>
        <dbReference type="Rhea" id="RHEA-COMP:9698"/>
        <dbReference type="ChEBI" id="CHEBI:30616"/>
        <dbReference type="ChEBI" id="CHEBI:33019"/>
        <dbReference type="ChEBI" id="CHEBI:57844"/>
        <dbReference type="ChEBI" id="CHEBI:78442"/>
        <dbReference type="ChEBI" id="CHEBI:78530"/>
        <dbReference type="ChEBI" id="CHEBI:456215"/>
        <dbReference type="EC" id="6.1.1.10"/>
    </reaction>
</comment>
<feature type="short sequence motif" description="'KMSKS' region" evidence="9">
    <location>
        <begin position="303"/>
        <end position="307"/>
    </location>
</feature>
<dbReference type="InterPro" id="IPR023457">
    <property type="entry name" value="Met-tRNA_synth_2"/>
</dbReference>
<evidence type="ECO:0000256" key="8">
    <source>
        <dbReference type="ARBA" id="ARBA00023146"/>
    </source>
</evidence>
<feature type="binding site" evidence="9">
    <location>
        <position position="128"/>
    </location>
    <ligand>
        <name>Zn(2+)</name>
        <dbReference type="ChEBI" id="CHEBI:29105"/>
    </ligand>
</feature>
<organism evidence="12 13">
    <name type="scientific">Sumerlaea chitinivorans</name>
    <dbReference type="NCBI Taxonomy" id="2250252"/>
    <lineage>
        <taxon>Bacteria</taxon>
        <taxon>Candidatus Sumerlaeota</taxon>
        <taxon>Candidatus Sumerlaeia</taxon>
        <taxon>Candidatus Sumerlaeales</taxon>
        <taxon>Candidatus Sumerlaeaceae</taxon>
        <taxon>Candidatus Sumerlaea</taxon>
    </lineage>
</organism>
<dbReference type="Gene3D" id="3.40.50.620">
    <property type="entry name" value="HUPs"/>
    <property type="match status" value="1"/>
</dbReference>
<feature type="binding site" evidence="9">
    <location>
        <position position="153"/>
    </location>
    <ligand>
        <name>Zn(2+)</name>
        <dbReference type="ChEBI" id="CHEBI:29105"/>
    </ligand>
</feature>
<keyword evidence="3 9" id="KW-0963">Cytoplasm</keyword>
<evidence type="ECO:0000313" key="13">
    <source>
        <dbReference type="Proteomes" id="UP000262583"/>
    </source>
</evidence>
<dbReference type="SUPFAM" id="SSF52374">
    <property type="entry name" value="Nucleotidylyl transferase"/>
    <property type="match status" value="1"/>
</dbReference>
<evidence type="ECO:0000256" key="5">
    <source>
        <dbReference type="ARBA" id="ARBA00022741"/>
    </source>
</evidence>
<sequence length="530" mass="60620">MTMRRFYLTTAIPYANAEPHVGHVLELIGADIIARAKRLLGYEVYFQTGTDEHGQKMLEAARKAGKGPQEYADEIVPRFRDLWRELDISHDGFVRTTDPAHRAGVTKFWRAVRDHGDIYLGKYEGWYCVPEETFVLESQVKVGEAGEKLCPQCGRELVWHSEENFVFRWSRYQQKLEQWIADHPDFIAPPFRANEMINSFLKPGLQDISISRTTIQWGIPVPEAENHVIYVWFDALLNYITGVGYGSDEERFQKWWPCDLHIVGKDILKFHTLLWPAMLMAAGLEPPRRVFGHGFVIARGEEKMSKSKGNVVDPRDILAMFNGNPDPLRYYLVCENDFGQDAVFSMDGLVSRYHADLADKLGNLLARTTAMITRYLEGRVVRPERFEEADEVVRDALLSLAELARDASGRSIYEQLIDEGLFAQLLQRVMGAVSKMNVYVTEQQPWQLAKDPAKRERLTQVLYTLAEGLRLSAVLLFPFISRSAQAIWQQLGIEEPLSGASFSQEMRWGRLDGQRVSAGTILFPKLEKRS</sequence>
<dbReference type="PANTHER" id="PTHR43326:SF1">
    <property type="entry name" value="METHIONINE--TRNA LIGASE, MITOCHONDRIAL"/>
    <property type="match status" value="1"/>
</dbReference>
<keyword evidence="4 9" id="KW-0436">Ligase</keyword>
<dbReference type="InterPro" id="IPR033911">
    <property type="entry name" value="MetRS_core"/>
</dbReference>
<dbReference type="PROSITE" id="PS00178">
    <property type="entry name" value="AA_TRNA_LIGASE_I"/>
    <property type="match status" value="1"/>
</dbReference>
<dbReference type="GO" id="GO:0006431">
    <property type="term" value="P:methionyl-tRNA aminoacylation"/>
    <property type="evidence" value="ECO:0007669"/>
    <property type="project" value="UniProtKB-UniRule"/>
</dbReference>
<evidence type="ECO:0000256" key="6">
    <source>
        <dbReference type="ARBA" id="ARBA00022840"/>
    </source>
</evidence>
<comment type="subcellular location">
    <subcellularLocation>
        <location evidence="2 9">Cytoplasm</location>
    </subcellularLocation>
</comment>